<dbReference type="AlphaFoldDB" id="A0AAJ5VZ53"/>
<gene>
    <name evidence="2" type="ORF">P0Y65_07510</name>
</gene>
<accession>A0AAJ5VZ53</accession>
<proteinExistence type="predicted"/>
<evidence type="ECO:0000256" key="1">
    <source>
        <dbReference type="SAM" id="SignalP"/>
    </source>
</evidence>
<dbReference type="EMBL" id="CP119312">
    <property type="protein sequence ID" value="WEK06092.1"/>
    <property type="molecule type" value="Genomic_DNA"/>
</dbReference>
<evidence type="ECO:0000313" key="2">
    <source>
        <dbReference type="EMBL" id="WEK06092.1"/>
    </source>
</evidence>
<organism evidence="2 3">
    <name type="scientific">Candidatus Devosia phytovorans</name>
    <dbReference type="NCBI Taxonomy" id="3121372"/>
    <lineage>
        <taxon>Bacteria</taxon>
        <taxon>Pseudomonadati</taxon>
        <taxon>Pseudomonadota</taxon>
        <taxon>Alphaproteobacteria</taxon>
        <taxon>Hyphomicrobiales</taxon>
        <taxon>Devosiaceae</taxon>
        <taxon>Devosia</taxon>
    </lineage>
</organism>
<sequence length="76" mass="8152">MKPTLILALFAGLLALPIQAQEAAPESQLCRMQLDLLVEGDKLTAEEQEVFEAQCACLEEQEATGEDTGGTCAQEV</sequence>
<protein>
    <recommendedName>
        <fullName evidence="4">Secreted protein</fullName>
    </recommendedName>
</protein>
<keyword evidence="1" id="KW-0732">Signal</keyword>
<feature type="chain" id="PRO_5042465705" description="Secreted protein" evidence="1">
    <location>
        <begin position="21"/>
        <end position="76"/>
    </location>
</feature>
<dbReference type="Proteomes" id="UP001217476">
    <property type="component" value="Chromosome"/>
</dbReference>
<evidence type="ECO:0000313" key="3">
    <source>
        <dbReference type="Proteomes" id="UP001217476"/>
    </source>
</evidence>
<evidence type="ECO:0008006" key="4">
    <source>
        <dbReference type="Google" id="ProtNLM"/>
    </source>
</evidence>
<name>A0AAJ5VZ53_9HYPH</name>
<reference evidence="2" key="1">
    <citation type="submission" date="2023-03" db="EMBL/GenBank/DDBJ databases">
        <title>Andean soil-derived lignocellulolytic bacterial consortium as a source of novel taxa and putative plastic-active enzymes.</title>
        <authorList>
            <person name="Diaz-Garcia L."/>
            <person name="Chuvochina M."/>
            <person name="Feuerriegel G."/>
            <person name="Bunk B."/>
            <person name="Sproer C."/>
            <person name="Streit W.R."/>
            <person name="Rodriguez L.M."/>
            <person name="Overmann J."/>
            <person name="Jimenez D.J."/>
        </authorList>
    </citation>
    <scope>NUCLEOTIDE SEQUENCE</scope>
    <source>
        <strain evidence="2">MAG 4196</strain>
    </source>
</reference>
<feature type="signal peptide" evidence="1">
    <location>
        <begin position="1"/>
        <end position="20"/>
    </location>
</feature>